<dbReference type="EMBL" id="CAAALY010094310">
    <property type="protein sequence ID" value="VEL28345.1"/>
    <property type="molecule type" value="Genomic_DNA"/>
</dbReference>
<dbReference type="Proteomes" id="UP000784294">
    <property type="component" value="Unassembled WGS sequence"/>
</dbReference>
<gene>
    <name evidence="2" type="ORF">PXEA_LOCUS21785</name>
</gene>
<reference evidence="2" key="1">
    <citation type="submission" date="2018-11" db="EMBL/GenBank/DDBJ databases">
        <authorList>
            <consortium name="Pathogen Informatics"/>
        </authorList>
    </citation>
    <scope>NUCLEOTIDE SEQUENCE</scope>
</reference>
<dbReference type="InterPro" id="IPR051856">
    <property type="entry name" value="CSR-E3_Ligase_Protein"/>
</dbReference>
<name>A0A448X565_9PLAT</name>
<feature type="region of interest" description="Disordered" evidence="1">
    <location>
        <begin position="180"/>
        <end position="200"/>
    </location>
</feature>
<evidence type="ECO:0000313" key="3">
    <source>
        <dbReference type="Proteomes" id="UP000784294"/>
    </source>
</evidence>
<protein>
    <submittedName>
        <fullName evidence="2">Uncharacterized protein</fullName>
    </submittedName>
</protein>
<comment type="caution">
    <text evidence="2">The sequence shown here is derived from an EMBL/GenBank/DDBJ whole genome shotgun (WGS) entry which is preliminary data.</text>
</comment>
<keyword evidence="3" id="KW-1185">Reference proteome</keyword>
<evidence type="ECO:0000256" key="1">
    <source>
        <dbReference type="SAM" id="MobiDB-lite"/>
    </source>
</evidence>
<feature type="compositionally biased region" description="Basic and acidic residues" evidence="1">
    <location>
        <begin position="191"/>
        <end position="200"/>
    </location>
</feature>
<dbReference type="PANTHER" id="PTHR21041:SF9">
    <property type="entry name" value="DENDRITIC CELL-SPECIFIC TRANSMEMBRANE PROTEIN-LIKE DOMAIN-CONTAINING PROTEIN"/>
    <property type="match status" value="1"/>
</dbReference>
<accession>A0A448X565</accession>
<dbReference type="PANTHER" id="PTHR21041">
    <property type="entry name" value="DENDRITIC CELL-SPECIFIC TRANSMEMBRANE PROTEIN"/>
    <property type="match status" value="1"/>
</dbReference>
<evidence type="ECO:0000313" key="2">
    <source>
        <dbReference type="EMBL" id="VEL28345.1"/>
    </source>
</evidence>
<dbReference type="OrthoDB" id="6598372at2759"/>
<sequence>MRVRHFLLNTFYKKRAWARAAWLRNHIRNSRGLLDRVVRRLAKRSKLVKPRKNVTTSWLGKQLSRKPRLARFLGLLGVVRITCGACSNEGNPKGVNFKNEFIQCNECGTYYCHICNADIKGICMVCDLPLEELSIEVDMEKLSSDEESEAMAVHLLTLRERWDVTTLAGSTGKGVIETEETREDVTFSSLSEDRMNDRKT</sequence>
<organism evidence="2 3">
    <name type="scientific">Protopolystoma xenopodis</name>
    <dbReference type="NCBI Taxonomy" id="117903"/>
    <lineage>
        <taxon>Eukaryota</taxon>
        <taxon>Metazoa</taxon>
        <taxon>Spiralia</taxon>
        <taxon>Lophotrochozoa</taxon>
        <taxon>Platyhelminthes</taxon>
        <taxon>Monogenea</taxon>
        <taxon>Polyopisthocotylea</taxon>
        <taxon>Polystomatidea</taxon>
        <taxon>Polystomatidae</taxon>
        <taxon>Protopolystoma</taxon>
    </lineage>
</organism>
<proteinExistence type="predicted"/>
<dbReference type="AlphaFoldDB" id="A0A448X565"/>